<accession>A0A6P8I618</accession>
<organism evidence="3 4">
    <name type="scientific">Actinia tenebrosa</name>
    <name type="common">Australian red waratah sea anemone</name>
    <dbReference type="NCBI Taxonomy" id="6105"/>
    <lineage>
        <taxon>Eukaryota</taxon>
        <taxon>Metazoa</taxon>
        <taxon>Cnidaria</taxon>
        <taxon>Anthozoa</taxon>
        <taxon>Hexacorallia</taxon>
        <taxon>Actiniaria</taxon>
        <taxon>Actiniidae</taxon>
        <taxon>Actinia</taxon>
    </lineage>
</organism>
<sequence length="321" mass="35885">MPGSLVLWIISYTLFITCYISELLFAQDWQLPFNGIHSQSSSYFKRIPNSCIDAQNITSSSVYTTFDCQMMCTHKPRCLSFNFGLQENKEGHHVCELFDVTKYGDSALIKTDLYDFYTVPSVPRSCSHAKSLGYDETRNYTINPDASGNADTFQVFCDMRDKDGVGVTVVSHDSENRNFVSGCEKPGCYGRDVNYDGISDVIAQLGALTKVSTHCEQYIKYECYGSMISSHAWLVSRDGSRLNYWGGAPPNSGKCACGVAENCTGGRRKCNCNINTMEWHEDFGLLSYKDDLPITMLRFGDVTPSEKGYHTLGKLKCYGQA</sequence>
<evidence type="ECO:0000313" key="4">
    <source>
        <dbReference type="RefSeq" id="XP_031564039.1"/>
    </source>
</evidence>
<evidence type="ECO:0000259" key="2">
    <source>
        <dbReference type="PROSITE" id="PS50948"/>
    </source>
</evidence>
<dbReference type="Pfam" id="PF00024">
    <property type="entry name" value="PAN_1"/>
    <property type="match status" value="1"/>
</dbReference>
<feature type="domain" description="Apple" evidence="2">
    <location>
        <begin position="38"/>
        <end position="121"/>
    </location>
</feature>
<dbReference type="Proteomes" id="UP000515163">
    <property type="component" value="Unplaced"/>
</dbReference>
<keyword evidence="1" id="KW-1133">Transmembrane helix</keyword>
<reference evidence="4" key="1">
    <citation type="submission" date="2025-08" db="UniProtKB">
        <authorList>
            <consortium name="RefSeq"/>
        </authorList>
    </citation>
    <scope>IDENTIFICATION</scope>
    <source>
        <tissue evidence="4">Tentacle</tissue>
    </source>
</reference>
<proteinExistence type="predicted"/>
<dbReference type="RefSeq" id="XP_031564039.1">
    <property type="nucleotide sequence ID" value="XM_031708179.1"/>
</dbReference>
<dbReference type="KEGG" id="aten:116299519"/>
<gene>
    <name evidence="4" type="primary">LOC116299519</name>
</gene>
<dbReference type="InterPro" id="IPR036056">
    <property type="entry name" value="Fibrinogen-like_C"/>
</dbReference>
<dbReference type="InterPro" id="IPR003609">
    <property type="entry name" value="Pan_app"/>
</dbReference>
<protein>
    <submittedName>
        <fullName evidence="4">Neurexin-4-like</fullName>
    </submittedName>
</protein>
<dbReference type="AlphaFoldDB" id="A0A6P8I618"/>
<evidence type="ECO:0000313" key="3">
    <source>
        <dbReference type="Proteomes" id="UP000515163"/>
    </source>
</evidence>
<keyword evidence="3" id="KW-1185">Reference proteome</keyword>
<dbReference type="GeneID" id="116299519"/>
<name>A0A6P8I618_ACTTE</name>
<feature type="transmembrane region" description="Helical" evidence="1">
    <location>
        <begin position="6"/>
        <end position="25"/>
    </location>
</feature>
<keyword evidence="1" id="KW-0812">Transmembrane</keyword>
<dbReference type="SUPFAM" id="SSF57414">
    <property type="entry name" value="Hairpin loop containing domain-like"/>
    <property type="match status" value="1"/>
</dbReference>
<dbReference type="InParanoid" id="A0A6P8I618"/>
<keyword evidence="1" id="KW-0472">Membrane</keyword>
<dbReference type="Gene3D" id="2.60.120.1000">
    <property type="match status" value="1"/>
</dbReference>
<dbReference type="SUPFAM" id="SSF56496">
    <property type="entry name" value="Fibrinogen C-terminal domain-like"/>
    <property type="match status" value="1"/>
</dbReference>
<evidence type="ECO:0000256" key="1">
    <source>
        <dbReference type="SAM" id="Phobius"/>
    </source>
</evidence>
<dbReference type="OrthoDB" id="26719at2759"/>
<dbReference type="PROSITE" id="PS50948">
    <property type="entry name" value="PAN"/>
    <property type="match status" value="1"/>
</dbReference>